<dbReference type="RefSeq" id="WP_304377482.1">
    <property type="nucleotide sequence ID" value="NZ_JAUOZU010000012.1"/>
</dbReference>
<dbReference type="InterPro" id="IPR036388">
    <property type="entry name" value="WH-like_DNA-bd_sf"/>
</dbReference>
<dbReference type="Gene3D" id="3.40.190.290">
    <property type="match status" value="1"/>
</dbReference>
<keyword evidence="2" id="KW-0805">Transcription regulation</keyword>
<name>A0ABT8YP93_9HYPH</name>
<dbReference type="Pfam" id="PF00126">
    <property type="entry name" value="HTH_1"/>
    <property type="match status" value="1"/>
</dbReference>
<dbReference type="InterPro" id="IPR036390">
    <property type="entry name" value="WH_DNA-bd_sf"/>
</dbReference>
<dbReference type="EMBL" id="JAUOZU010000012">
    <property type="protein sequence ID" value="MDO6965548.1"/>
    <property type="molecule type" value="Genomic_DNA"/>
</dbReference>
<dbReference type="Pfam" id="PF03466">
    <property type="entry name" value="LysR_substrate"/>
    <property type="match status" value="1"/>
</dbReference>
<dbReference type="InterPro" id="IPR005119">
    <property type="entry name" value="LysR_subst-bd"/>
</dbReference>
<evidence type="ECO:0000256" key="2">
    <source>
        <dbReference type="ARBA" id="ARBA00023015"/>
    </source>
</evidence>
<dbReference type="Proteomes" id="UP001174932">
    <property type="component" value="Unassembled WGS sequence"/>
</dbReference>
<dbReference type="SUPFAM" id="SSF46785">
    <property type="entry name" value="Winged helix' DNA-binding domain"/>
    <property type="match status" value="1"/>
</dbReference>
<evidence type="ECO:0000259" key="5">
    <source>
        <dbReference type="PROSITE" id="PS50931"/>
    </source>
</evidence>
<dbReference type="SUPFAM" id="SSF53850">
    <property type="entry name" value="Periplasmic binding protein-like II"/>
    <property type="match status" value="1"/>
</dbReference>
<dbReference type="Gene3D" id="1.10.10.10">
    <property type="entry name" value="Winged helix-like DNA-binding domain superfamily/Winged helix DNA-binding domain"/>
    <property type="match status" value="1"/>
</dbReference>
<keyword evidence="7" id="KW-1185">Reference proteome</keyword>
<comment type="similarity">
    <text evidence="1">Belongs to the LysR transcriptional regulatory family.</text>
</comment>
<dbReference type="InterPro" id="IPR058163">
    <property type="entry name" value="LysR-type_TF_proteobact-type"/>
</dbReference>
<reference evidence="6" key="1">
    <citation type="journal article" date="2015" name="Int. J. Syst. Evol. Microbiol.">
        <title>Rhizobium alvei sp. nov., isolated from a freshwater river.</title>
        <authorList>
            <person name="Sheu S.Y."/>
            <person name="Huang H.W."/>
            <person name="Young C.C."/>
            <person name="Chen W.M."/>
        </authorList>
    </citation>
    <scope>NUCLEOTIDE SEQUENCE</scope>
    <source>
        <strain evidence="6">TNR-22</strain>
    </source>
</reference>
<dbReference type="PANTHER" id="PTHR30537:SF17">
    <property type="entry name" value="LYSR-FAMILY REGULATORY PROTEIN"/>
    <property type="match status" value="1"/>
</dbReference>
<accession>A0ABT8YP93</accession>
<dbReference type="InterPro" id="IPR000847">
    <property type="entry name" value="LysR_HTH_N"/>
</dbReference>
<keyword evidence="4" id="KW-0804">Transcription</keyword>
<dbReference type="PROSITE" id="PS50931">
    <property type="entry name" value="HTH_LYSR"/>
    <property type="match status" value="1"/>
</dbReference>
<comment type="caution">
    <text evidence="6">The sequence shown here is derived from an EMBL/GenBank/DDBJ whole genome shotgun (WGS) entry which is preliminary data.</text>
</comment>
<evidence type="ECO:0000313" key="6">
    <source>
        <dbReference type="EMBL" id="MDO6965548.1"/>
    </source>
</evidence>
<evidence type="ECO:0000256" key="4">
    <source>
        <dbReference type="ARBA" id="ARBA00023163"/>
    </source>
</evidence>
<evidence type="ECO:0000313" key="7">
    <source>
        <dbReference type="Proteomes" id="UP001174932"/>
    </source>
</evidence>
<proteinExistence type="inferred from homology"/>
<evidence type="ECO:0000256" key="1">
    <source>
        <dbReference type="ARBA" id="ARBA00009437"/>
    </source>
</evidence>
<gene>
    <name evidence="6" type="ORF">Q4481_16405</name>
</gene>
<protein>
    <submittedName>
        <fullName evidence="6">LysR substrate-binding domain-containing protein</fullName>
    </submittedName>
</protein>
<sequence>MDQFRSIESFLTTVECGSIAAAARKMGVTAAAVSQSLRRLENELNVLLLTRTTRRISLTEAGATYYERIKPLVAGLEAAAEEISEREGEATGRLRIAASVAYGRHRIAAIVGRFASMHPKLSVELILADRSVDHVSEDIDISIRFGLLLEPGLIAQKVSTEPMFLCAAPSYLERRGWPSIPDDLGHHDCLTFRFPVDGRQLRWSFNVDGVRVTPVLKSFVMANDIDALVEMAIAGVGITRLGRFIIGDHLDRGRLVPLFTGTHGPRIDPEPFDFYACYLDRRSKSPKVRLFIDYLKQSLRD</sequence>
<organism evidence="6 7">
    <name type="scientific">Rhizobium alvei</name>
    <dbReference type="NCBI Taxonomy" id="1132659"/>
    <lineage>
        <taxon>Bacteria</taxon>
        <taxon>Pseudomonadati</taxon>
        <taxon>Pseudomonadota</taxon>
        <taxon>Alphaproteobacteria</taxon>
        <taxon>Hyphomicrobiales</taxon>
        <taxon>Rhizobiaceae</taxon>
        <taxon>Rhizobium/Agrobacterium group</taxon>
        <taxon>Rhizobium</taxon>
    </lineage>
</organism>
<evidence type="ECO:0000256" key="3">
    <source>
        <dbReference type="ARBA" id="ARBA00023125"/>
    </source>
</evidence>
<reference evidence="6" key="2">
    <citation type="submission" date="2023-07" db="EMBL/GenBank/DDBJ databases">
        <authorList>
            <person name="Shen H."/>
        </authorList>
    </citation>
    <scope>NUCLEOTIDE SEQUENCE</scope>
    <source>
        <strain evidence="6">TNR-22</strain>
    </source>
</reference>
<dbReference type="PANTHER" id="PTHR30537">
    <property type="entry name" value="HTH-TYPE TRANSCRIPTIONAL REGULATOR"/>
    <property type="match status" value="1"/>
</dbReference>
<feature type="domain" description="HTH lysR-type" evidence="5">
    <location>
        <begin position="1"/>
        <end position="59"/>
    </location>
</feature>
<keyword evidence="3" id="KW-0238">DNA-binding</keyword>
<dbReference type="CDD" id="cd08422">
    <property type="entry name" value="PBP2_CrgA_like"/>
    <property type="match status" value="1"/>
</dbReference>